<evidence type="ECO:0000256" key="4">
    <source>
        <dbReference type="ARBA" id="ARBA00022643"/>
    </source>
</evidence>
<keyword evidence="4" id="KW-0288">FMN</keyword>
<evidence type="ECO:0000256" key="5">
    <source>
        <dbReference type="ARBA" id="ARBA00022723"/>
    </source>
</evidence>
<name>A0ABR5TNP9_9BACL</name>
<gene>
    <name evidence="12" type="ORF">HMPREF1871_00181</name>
</gene>
<keyword evidence="8" id="KW-0414">Isoprene biosynthesis</keyword>
<evidence type="ECO:0000256" key="1">
    <source>
        <dbReference type="ARBA" id="ARBA00001917"/>
    </source>
</evidence>
<comment type="caution">
    <text evidence="12">The sequence shown here is derived from an EMBL/GenBank/DDBJ whole genome shotgun (WGS) entry which is preliminary data.</text>
</comment>
<sequence length="314" mass="35568">MRKKDHINIALSEKTIKTSLDSYRIDYNSIPLIGINDVSTKTNICGDEWEWPFFINAITGGGKECNKINDILLEVSNITNIKFFSGSFSPALYNEKDKIAYPKNNTLNIGLDKSVQEILSSLKYTNAKYLQLHTNPLQEMIMPEGDKNFENWYKTLKNVREKTKVPIILKETGFGMNENTIKMAIDLKLDAIDISGRDGTNFARIENIRSSTPSPYLEEIGYTTAFSLEIAKKYRNNIDIIASGGIRNPLDIIKTLALGAKACGISRVFLDILINKGKNALINEIQKWQKEIVYLMIITNSKNINDLYGKIRKI</sequence>
<keyword evidence="3" id="KW-0285">Flavoprotein</keyword>
<evidence type="ECO:0000259" key="11">
    <source>
        <dbReference type="Pfam" id="PF01070"/>
    </source>
</evidence>
<keyword evidence="13" id="KW-1185">Reference proteome</keyword>
<protein>
    <submittedName>
        <fullName evidence="12">Isopentenyl-diphosphate delta-isomerase, type 2</fullName>
    </submittedName>
</protein>
<dbReference type="PANTHER" id="PTHR43665">
    <property type="entry name" value="ISOPENTENYL-DIPHOSPHATE DELTA-ISOMERASE"/>
    <property type="match status" value="1"/>
</dbReference>
<keyword evidence="2" id="KW-0963">Cytoplasm</keyword>
<dbReference type="Pfam" id="PF01070">
    <property type="entry name" value="FMN_dh"/>
    <property type="match status" value="1"/>
</dbReference>
<evidence type="ECO:0000256" key="2">
    <source>
        <dbReference type="ARBA" id="ARBA00022490"/>
    </source>
</evidence>
<organism evidence="12 13">
    <name type="scientific">Gemelliphila asaccharolytica</name>
    <dbReference type="NCBI Taxonomy" id="502393"/>
    <lineage>
        <taxon>Bacteria</taxon>
        <taxon>Bacillati</taxon>
        <taxon>Bacillota</taxon>
        <taxon>Bacilli</taxon>
        <taxon>Bacillales</taxon>
        <taxon>Gemellaceae</taxon>
        <taxon>Gemelliphila</taxon>
    </lineage>
</organism>
<keyword evidence="6" id="KW-0460">Magnesium</keyword>
<dbReference type="SUPFAM" id="SSF51395">
    <property type="entry name" value="FMN-linked oxidoreductases"/>
    <property type="match status" value="1"/>
</dbReference>
<evidence type="ECO:0000256" key="10">
    <source>
        <dbReference type="ARBA" id="ARBA00025810"/>
    </source>
</evidence>
<evidence type="ECO:0000313" key="13">
    <source>
        <dbReference type="Proteomes" id="UP000070467"/>
    </source>
</evidence>
<dbReference type="InterPro" id="IPR000262">
    <property type="entry name" value="FMN-dep_DH"/>
</dbReference>
<dbReference type="Gene3D" id="3.20.20.70">
    <property type="entry name" value="Aldolase class I"/>
    <property type="match status" value="1"/>
</dbReference>
<evidence type="ECO:0000256" key="8">
    <source>
        <dbReference type="ARBA" id="ARBA00023229"/>
    </source>
</evidence>
<evidence type="ECO:0000313" key="12">
    <source>
        <dbReference type="EMBL" id="KXB58789.1"/>
    </source>
</evidence>
<evidence type="ECO:0000256" key="3">
    <source>
        <dbReference type="ARBA" id="ARBA00022630"/>
    </source>
</evidence>
<keyword evidence="7" id="KW-0521">NADP</keyword>
<dbReference type="InterPro" id="IPR013785">
    <property type="entry name" value="Aldolase_TIM"/>
</dbReference>
<evidence type="ECO:0000256" key="7">
    <source>
        <dbReference type="ARBA" id="ARBA00022857"/>
    </source>
</evidence>
<keyword evidence="5" id="KW-0479">Metal-binding</keyword>
<reference evidence="12 13" key="1">
    <citation type="submission" date="2016-01" db="EMBL/GenBank/DDBJ databases">
        <authorList>
            <person name="Mitreva M."/>
            <person name="Pepin K.H."/>
            <person name="Mihindukulasuriya K.A."/>
            <person name="Fulton R."/>
            <person name="Fronick C."/>
            <person name="O'Laughlin M."/>
            <person name="Miner T."/>
            <person name="Herter B."/>
            <person name="Rosa B.A."/>
            <person name="Cordes M."/>
            <person name="Tomlinson C."/>
            <person name="Wollam A."/>
            <person name="Palsikar V.B."/>
            <person name="Mardis E.R."/>
            <person name="Wilson R.K."/>
        </authorList>
    </citation>
    <scope>NUCLEOTIDE SEQUENCE [LARGE SCALE GENOMIC DNA]</scope>
    <source>
        <strain evidence="12 13">KA00071</strain>
    </source>
</reference>
<evidence type="ECO:0000256" key="9">
    <source>
        <dbReference type="ARBA" id="ARBA00023235"/>
    </source>
</evidence>
<comment type="subunit">
    <text evidence="10">Homooctamer. Dimer of tetramers.</text>
</comment>
<evidence type="ECO:0000256" key="6">
    <source>
        <dbReference type="ARBA" id="ARBA00022842"/>
    </source>
</evidence>
<dbReference type="InterPro" id="IPR011179">
    <property type="entry name" value="IPdP_isomerase"/>
</dbReference>
<proteinExistence type="predicted"/>
<dbReference type="RefSeq" id="WP_066128727.1">
    <property type="nucleotide sequence ID" value="NZ_KQ959858.1"/>
</dbReference>
<dbReference type="PANTHER" id="PTHR43665:SF1">
    <property type="entry name" value="ISOPENTENYL-DIPHOSPHATE DELTA-ISOMERASE"/>
    <property type="match status" value="1"/>
</dbReference>
<accession>A0ABR5TNP9</accession>
<feature type="domain" description="FMN-dependent dehydrogenase" evidence="11">
    <location>
        <begin position="145"/>
        <end position="307"/>
    </location>
</feature>
<keyword evidence="9" id="KW-0413">Isomerase</keyword>
<comment type="cofactor">
    <cofactor evidence="1">
        <name>FMN</name>
        <dbReference type="ChEBI" id="CHEBI:58210"/>
    </cofactor>
</comment>
<dbReference type="EMBL" id="LSDB01000005">
    <property type="protein sequence ID" value="KXB58789.1"/>
    <property type="molecule type" value="Genomic_DNA"/>
</dbReference>
<dbReference type="Proteomes" id="UP000070467">
    <property type="component" value="Unassembled WGS sequence"/>
</dbReference>